<reference evidence="2 3" key="1">
    <citation type="submission" date="2020-07" db="EMBL/GenBank/DDBJ databases">
        <authorList>
            <person name="Pothier F. J."/>
        </authorList>
    </citation>
    <scope>NUCLEOTIDE SEQUENCE [LARGE SCALE GENOMIC DNA]</scope>
    <source>
        <strain evidence="2 3">CFBP 7900</strain>
    </source>
</reference>
<feature type="domain" description="Immunity MXAN-0049 protein" evidence="1">
    <location>
        <begin position="19"/>
        <end position="215"/>
    </location>
</feature>
<proteinExistence type="predicted"/>
<protein>
    <recommendedName>
        <fullName evidence="1">Immunity MXAN-0049 protein domain-containing protein</fullName>
    </recommendedName>
</protein>
<dbReference type="EMBL" id="CAJDKC010000003">
    <property type="protein sequence ID" value="CAD0303457.1"/>
    <property type="molecule type" value="Genomic_DNA"/>
</dbReference>
<evidence type="ECO:0000313" key="2">
    <source>
        <dbReference type="EMBL" id="CAD0303457.1"/>
    </source>
</evidence>
<dbReference type="Pfam" id="PF07791">
    <property type="entry name" value="Imm11"/>
    <property type="match status" value="1"/>
</dbReference>
<accession>A0A6V7BQ42</accession>
<comment type="caution">
    <text evidence="2">The sequence shown here is derived from an EMBL/GenBank/DDBJ whole genome shotgun (WGS) entry which is preliminary data.</text>
</comment>
<dbReference type="InterPro" id="IPR012433">
    <property type="entry name" value="Imm11"/>
</dbReference>
<dbReference type="EMBL" id="CAJDKC010000003">
    <property type="protein sequence ID" value="CAD0303449.1"/>
    <property type="molecule type" value="Genomic_DNA"/>
</dbReference>
<gene>
    <name evidence="2" type="ORF">CFBP7900_02140</name>
</gene>
<evidence type="ECO:0000313" key="3">
    <source>
        <dbReference type="Proteomes" id="UP000587508"/>
    </source>
</evidence>
<sequence length="216" mass="23674">MNDQTTIPVTIPSVSHKGKFFILEPSFRSDGKIPGLKIENKQRLRLAGSFIIEPPNGDPNQYPEPAHLIHVPELGVMPRDFEKLSGLWIVSEPLKHVFESIDPHGFAFSACDFTLADGSPGPQYYLCDAVRSLDALDENASSVKVRFETDHKTGEQLKFYSVVGGASLVFNENVVGDAHVFRQPRLGTDAICDRVLADALNAADLDGVDIRDAADL</sequence>
<dbReference type="Proteomes" id="UP000587508">
    <property type="component" value="Unassembled WGS sequence"/>
</dbReference>
<name>A0A6V7BQ42_9XANT</name>
<dbReference type="AlphaFoldDB" id="A0A6V7BQ42"/>
<evidence type="ECO:0000259" key="1">
    <source>
        <dbReference type="Pfam" id="PF07791"/>
    </source>
</evidence>
<organism evidence="2 3">
    <name type="scientific">Xanthomonas hortorum pv. carotae</name>
    <dbReference type="NCBI Taxonomy" id="487904"/>
    <lineage>
        <taxon>Bacteria</taxon>
        <taxon>Pseudomonadati</taxon>
        <taxon>Pseudomonadota</taxon>
        <taxon>Gammaproteobacteria</taxon>
        <taxon>Lysobacterales</taxon>
        <taxon>Lysobacteraceae</taxon>
        <taxon>Xanthomonas</taxon>
    </lineage>
</organism>